<dbReference type="InterPro" id="IPR014790">
    <property type="entry name" value="MutL_C"/>
</dbReference>
<evidence type="ECO:0000256" key="4">
    <source>
        <dbReference type="HAMAP-Rule" id="MF_00149"/>
    </source>
</evidence>
<dbReference type="Gene3D" id="3.30.1370.100">
    <property type="entry name" value="MutL, C-terminal domain, regulatory subdomain"/>
    <property type="match status" value="1"/>
</dbReference>
<dbReference type="SUPFAM" id="SSF118116">
    <property type="entry name" value="DNA mismatch repair protein MutL"/>
    <property type="match status" value="1"/>
</dbReference>
<evidence type="ECO:0000313" key="9">
    <source>
        <dbReference type="Proteomes" id="UP000187608"/>
    </source>
</evidence>
<dbReference type="PANTHER" id="PTHR10073:SF12">
    <property type="entry name" value="DNA MISMATCH REPAIR PROTEIN MLH1"/>
    <property type="match status" value="1"/>
</dbReference>
<dbReference type="EMBL" id="FTOC01000001">
    <property type="protein sequence ID" value="SIS37404.1"/>
    <property type="molecule type" value="Genomic_DNA"/>
</dbReference>
<dbReference type="InterPro" id="IPR042121">
    <property type="entry name" value="MutL_C_regsub"/>
</dbReference>
<evidence type="ECO:0000259" key="7">
    <source>
        <dbReference type="SMART" id="SM01340"/>
    </source>
</evidence>
<feature type="domain" description="DNA mismatch repair protein S5" evidence="7">
    <location>
        <begin position="208"/>
        <end position="326"/>
    </location>
</feature>
<dbReference type="InterPro" id="IPR020568">
    <property type="entry name" value="Ribosomal_Su5_D2-typ_SF"/>
</dbReference>
<dbReference type="Proteomes" id="UP000187608">
    <property type="component" value="Unassembled WGS sequence"/>
</dbReference>
<comment type="function">
    <text evidence="4">This protein is involved in the repair of mismatches in DNA. It is required for dam-dependent methyl-directed DNA mismatch repair. May act as a 'molecular matchmaker', a protein that promotes the formation of a stable complex between two or more DNA-binding proteins in an ATP-dependent manner without itself being part of a final effector complex.</text>
</comment>
<evidence type="ECO:0000313" key="8">
    <source>
        <dbReference type="EMBL" id="SIS37404.1"/>
    </source>
</evidence>
<dbReference type="NCBIfam" id="NF000950">
    <property type="entry name" value="PRK00095.1-3"/>
    <property type="match status" value="1"/>
</dbReference>
<dbReference type="CDD" id="cd00782">
    <property type="entry name" value="MutL_Trans"/>
    <property type="match status" value="1"/>
</dbReference>
<evidence type="ECO:0000256" key="1">
    <source>
        <dbReference type="ARBA" id="ARBA00006082"/>
    </source>
</evidence>
<dbReference type="CDD" id="cd16926">
    <property type="entry name" value="HATPase_MutL-MLH-PMS-like"/>
    <property type="match status" value="1"/>
</dbReference>
<dbReference type="FunFam" id="3.30.565.10:FF:000003">
    <property type="entry name" value="DNA mismatch repair endonuclease MutL"/>
    <property type="match status" value="1"/>
</dbReference>
<dbReference type="SMART" id="SM01340">
    <property type="entry name" value="DNA_mis_repair"/>
    <property type="match status" value="1"/>
</dbReference>
<feature type="region of interest" description="Disordered" evidence="5">
    <location>
        <begin position="332"/>
        <end position="412"/>
    </location>
</feature>
<evidence type="ECO:0000256" key="5">
    <source>
        <dbReference type="SAM" id="MobiDB-lite"/>
    </source>
</evidence>
<dbReference type="InterPro" id="IPR013507">
    <property type="entry name" value="DNA_mismatch_S5_2-like"/>
</dbReference>
<feature type="domain" description="MutL C-terminal dimerisation" evidence="6">
    <location>
        <begin position="421"/>
        <end position="563"/>
    </location>
</feature>
<dbReference type="InterPro" id="IPR037198">
    <property type="entry name" value="MutL_C_sf"/>
</dbReference>
<name>A0A1N7IJX6_9BACI</name>
<dbReference type="GO" id="GO:0030983">
    <property type="term" value="F:mismatched DNA binding"/>
    <property type="evidence" value="ECO:0007669"/>
    <property type="project" value="InterPro"/>
</dbReference>
<protein>
    <recommendedName>
        <fullName evidence="4">DNA mismatch repair protein MutL</fullName>
    </recommendedName>
</protein>
<evidence type="ECO:0000256" key="3">
    <source>
        <dbReference type="ARBA" id="ARBA00023204"/>
    </source>
</evidence>
<dbReference type="InterPro" id="IPR014762">
    <property type="entry name" value="DNA_mismatch_repair_CS"/>
</dbReference>
<dbReference type="Pfam" id="PF13589">
    <property type="entry name" value="HATPase_c_3"/>
    <property type="match status" value="1"/>
</dbReference>
<dbReference type="HAMAP" id="MF_00149">
    <property type="entry name" value="DNA_mis_repair"/>
    <property type="match status" value="1"/>
</dbReference>
<dbReference type="InterPro" id="IPR020667">
    <property type="entry name" value="DNA_mismatch_repair_MutL"/>
</dbReference>
<dbReference type="SMART" id="SM00853">
    <property type="entry name" value="MutL_C"/>
    <property type="match status" value="1"/>
</dbReference>
<dbReference type="Pfam" id="PF01119">
    <property type="entry name" value="DNA_mis_repair"/>
    <property type="match status" value="1"/>
</dbReference>
<evidence type="ECO:0000256" key="2">
    <source>
        <dbReference type="ARBA" id="ARBA00022763"/>
    </source>
</evidence>
<evidence type="ECO:0000259" key="6">
    <source>
        <dbReference type="SMART" id="SM00853"/>
    </source>
</evidence>
<organism evidence="8 9">
    <name type="scientific">Salimicrobium flavidum</name>
    <dbReference type="NCBI Taxonomy" id="570947"/>
    <lineage>
        <taxon>Bacteria</taxon>
        <taxon>Bacillati</taxon>
        <taxon>Bacillota</taxon>
        <taxon>Bacilli</taxon>
        <taxon>Bacillales</taxon>
        <taxon>Bacillaceae</taxon>
        <taxon>Salimicrobium</taxon>
    </lineage>
</organism>
<proteinExistence type="inferred from homology"/>
<dbReference type="AlphaFoldDB" id="A0A1N7IJX6"/>
<dbReference type="SUPFAM" id="SSF55874">
    <property type="entry name" value="ATPase domain of HSP90 chaperone/DNA topoisomerase II/histidine kinase"/>
    <property type="match status" value="1"/>
</dbReference>
<dbReference type="InterPro" id="IPR036890">
    <property type="entry name" value="HATPase_C_sf"/>
</dbReference>
<dbReference type="GO" id="GO:0005524">
    <property type="term" value="F:ATP binding"/>
    <property type="evidence" value="ECO:0007669"/>
    <property type="project" value="InterPro"/>
</dbReference>
<dbReference type="STRING" id="570947.SAMN05421687_101335"/>
<dbReference type="RefSeq" id="WP_076556597.1">
    <property type="nucleotide sequence ID" value="NZ_FTOC01000001.1"/>
</dbReference>
<feature type="compositionally biased region" description="Basic and acidic residues" evidence="5">
    <location>
        <begin position="380"/>
        <end position="401"/>
    </location>
</feature>
<sequence>MSSIHVMPDALANKIAAGEVVERPASVVKELMENSMDAGSTVINIELQEAGLEFIRISDNGKGMEKEDVEKAFHRHATSKIKDEHDLFHVKTLGFRGEALASIAAVSKLTVKTSTGDSSGTRLYMEGGETKEQTLSDARQGTDIKVEELFFNTPARLKYMKTIHTELGHVTDVVNRMALAHPEVKIKLEHQGKVIFQTSGRGEKLQVISQIYGSHVARLMKRVSGEDKDFRIDAYVGKPEITRASRQYMSLIVNGRFIRNQKLVQAILKGYDTLLPIGKYPIALIAIEMDPVLVDVNVHPAKLEVRFSKEQELFDLIQQTIRKAFREETLIPEASMAQKKDKSKNEQTSMVFERSEPVAEKKGMQDPPRQNKGEQQAVIEKMEEEPSLKEEEGISRQEEKITGPPYSNETTSKRRVPKMYPIGQLHGTYIIAQNDEGMYMVDQHAAQERIKYERFKKNLAEPEHTVQELLVPLTFTFPAKTAMKIEENMKALEEVGLFFETFGTNTYIVRSHPKWFPEGYESEVIEEIVEELEQTDRLSIEELRDDAAALMSCKGSIKANHHLTTNDMEVLLEDLTAAKDPFTCPHGRPIIVFFSGYDIEKMFKRVMN</sequence>
<keyword evidence="9" id="KW-1185">Reference proteome</keyword>
<accession>A0A1N7IJX6</accession>
<dbReference type="PROSITE" id="PS00058">
    <property type="entry name" value="DNA_MISMATCH_REPAIR_1"/>
    <property type="match status" value="1"/>
</dbReference>
<dbReference type="InterPro" id="IPR014721">
    <property type="entry name" value="Ribsml_uS5_D2-typ_fold_subgr"/>
</dbReference>
<dbReference type="Gene3D" id="3.30.230.10">
    <property type="match status" value="1"/>
</dbReference>
<comment type="similarity">
    <text evidence="1 4">Belongs to the DNA mismatch repair MutL/HexB family.</text>
</comment>
<dbReference type="Gene3D" id="3.30.565.10">
    <property type="entry name" value="Histidine kinase-like ATPase, C-terminal domain"/>
    <property type="match status" value="1"/>
</dbReference>
<dbReference type="InterPro" id="IPR038973">
    <property type="entry name" value="MutL/Mlh/Pms-like"/>
</dbReference>
<dbReference type="NCBIfam" id="TIGR00585">
    <property type="entry name" value="mutl"/>
    <property type="match status" value="1"/>
</dbReference>
<dbReference type="PANTHER" id="PTHR10073">
    <property type="entry name" value="DNA MISMATCH REPAIR PROTEIN MLH, PMS, MUTL"/>
    <property type="match status" value="1"/>
</dbReference>
<keyword evidence="3 4" id="KW-0234">DNA repair</keyword>
<gene>
    <name evidence="4" type="primary">mutL</name>
    <name evidence="8" type="ORF">SAMN05421687_101335</name>
</gene>
<dbReference type="InterPro" id="IPR042120">
    <property type="entry name" value="MutL_C_dimsub"/>
</dbReference>
<dbReference type="OrthoDB" id="9763467at2"/>
<reference evidence="9" key="1">
    <citation type="submission" date="2017-01" db="EMBL/GenBank/DDBJ databases">
        <authorList>
            <person name="Varghese N."/>
            <person name="Submissions S."/>
        </authorList>
    </citation>
    <scope>NUCLEOTIDE SEQUENCE [LARGE SCALE GENOMIC DNA]</scope>
    <source>
        <strain evidence="9">DSM 23127</strain>
    </source>
</reference>
<feature type="compositionally biased region" description="Basic and acidic residues" evidence="5">
    <location>
        <begin position="353"/>
        <end position="372"/>
    </location>
</feature>
<dbReference type="GO" id="GO:0140664">
    <property type="term" value="F:ATP-dependent DNA damage sensor activity"/>
    <property type="evidence" value="ECO:0007669"/>
    <property type="project" value="InterPro"/>
</dbReference>
<dbReference type="GO" id="GO:0032300">
    <property type="term" value="C:mismatch repair complex"/>
    <property type="evidence" value="ECO:0007669"/>
    <property type="project" value="InterPro"/>
</dbReference>
<dbReference type="SUPFAM" id="SSF54211">
    <property type="entry name" value="Ribosomal protein S5 domain 2-like"/>
    <property type="match status" value="1"/>
</dbReference>
<dbReference type="Pfam" id="PF08676">
    <property type="entry name" value="MutL_C"/>
    <property type="match status" value="1"/>
</dbReference>
<dbReference type="GO" id="GO:0006298">
    <property type="term" value="P:mismatch repair"/>
    <property type="evidence" value="ECO:0007669"/>
    <property type="project" value="UniProtKB-UniRule"/>
</dbReference>
<keyword evidence="2 4" id="KW-0227">DNA damage</keyword>
<dbReference type="GO" id="GO:0016887">
    <property type="term" value="F:ATP hydrolysis activity"/>
    <property type="evidence" value="ECO:0007669"/>
    <property type="project" value="InterPro"/>
</dbReference>
<dbReference type="InterPro" id="IPR002099">
    <property type="entry name" value="MutL/Mlh/PMS"/>
</dbReference>
<dbReference type="Gene3D" id="3.30.1540.20">
    <property type="entry name" value="MutL, C-terminal domain, dimerisation subdomain"/>
    <property type="match status" value="1"/>
</dbReference>